<evidence type="ECO:0000313" key="1">
    <source>
        <dbReference type="EMBL" id="GIJ50550.1"/>
    </source>
</evidence>
<sequence length="71" mass="6805">MGTCAVAAFRDSSTEAAGEPVAVGAAPVLDGATSGDDSALEAQPAIVKTSSSAPIAVRIVAESGQCGTRGV</sequence>
<organism evidence="1 2">
    <name type="scientific">Virgisporangium aliadipatigenens</name>
    <dbReference type="NCBI Taxonomy" id="741659"/>
    <lineage>
        <taxon>Bacteria</taxon>
        <taxon>Bacillati</taxon>
        <taxon>Actinomycetota</taxon>
        <taxon>Actinomycetes</taxon>
        <taxon>Micromonosporales</taxon>
        <taxon>Micromonosporaceae</taxon>
        <taxon>Virgisporangium</taxon>
    </lineage>
</organism>
<reference evidence="1" key="1">
    <citation type="submission" date="2021-01" db="EMBL/GenBank/DDBJ databases">
        <title>Whole genome shotgun sequence of Virgisporangium aliadipatigenens NBRC 105644.</title>
        <authorList>
            <person name="Komaki H."/>
            <person name="Tamura T."/>
        </authorList>
    </citation>
    <scope>NUCLEOTIDE SEQUENCE</scope>
    <source>
        <strain evidence="1">NBRC 105644</strain>
    </source>
</reference>
<comment type="caution">
    <text evidence="1">The sequence shown here is derived from an EMBL/GenBank/DDBJ whole genome shotgun (WGS) entry which is preliminary data.</text>
</comment>
<evidence type="ECO:0000313" key="2">
    <source>
        <dbReference type="Proteomes" id="UP000619260"/>
    </source>
</evidence>
<name>A0A8J3YVD8_9ACTN</name>
<accession>A0A8J3YVD8</accession>
<keyword evidence="2" id="KW-1185">Reference proteome</keyword>
<proteinExistence type="predicted"/>
<gene>
    <name evidence="1" type="ORF">Val02_74360</name>
</gene>
<dbReference type="AlphaFoldDB" id="A0A8J3YVD8"/>
<dbReference type="EMBL" id="BOPF01000037">
    <property type="protein sequence ID" value="GIJ50550.1"/>
    <property type="molecule type" value="Genomic_DNA"/>
</dbReference>
<protein>
    <submittedName>
        <fullName evidence="1">Uncharacterized protein</fullName>
    </submittedName>
</protein>
<dbReference type="Proteomes" id="UP000619260">
    <property type="component" value="Unassembled WGS sequence"/>
</dbReference>